<keyword evidence="6" id="KW-0016">Alginate biosynthesis</keyword>
<keyword evidence="8" id="KW-0132">Cell division</keyword>
<evidence type="ECO:0000259" key="7">
    <source>
        <dbReference type="Pfam" id="PF16822"/>
    </source>
</evidence>
<sequence length="370" mass="39897">MRIRNWLRKIALWQAVMVIAILAWGFSEGLRAIALPAAQQRLQPTLTGEAFIAGRTAAAINHIMAHNLPIDPWARAAGGLFRWGLFRSGGPQVRVGCDGWLFLNEELRPWPDAEAAMGERVAALARIRDRLAARNIALLVAVVPDKARVHGDRLCGAPLSAQAAARHDRFLAALEARNLSPLPLLAPLQALTARQDAYWRTDTHWNQDGAATAAQAIAARAAGLTLDRPGGFTTTRDVILTPGPGDLLRLMGLDILPDGLRPPIDRQYLAHTREPEASGGLLDDDAGAPQVALIGSSYSVNANFHGALQEALGTRVTNLARAGGGFSGAASDYFSGATFRESPPRLVIWEIPERVIGQPVTPEERAFLER</sequence>
<keyword evidence="8" id="KW-0131">Cell cycle</keyword>
<name>A0ABS5Q8A5_9PROT</name>
<evidence type="ECO:0000256" key="5">
    <source>
        <dbReference type="ARBA" id="ARBA00022764"/>
    </source>
</evidence>
<comment type="pathway">
    <text evidence="2">Glycan biosynthesis; alginate biosynthesis.</text>
</comment>
<dbReference type="RefSeq" id="WP_213668576.1">
    <property type="nucleotide sequence ID" value="NZ_JAHCDA010000001.1"/>
</dbReference>
<dbReference type="Pfam" id="PF16822">
    <property type="entry name" value="ALGX"/>
    <property type="match status" value="1"/>
</dbReference>
<evidence type="ECO:0000313" key="8">
    <source>
        <dbReference type="EMBL" id="MBS7809924.1"/>
    </source>
</evidence>
<dbReference type="GO" id="GO:0051301">
    <property type="term" value="P:cell division"/>
    <property type="evidence" value="ECO:0007669"/>
    <property type="project" value="UniProtKB-KW"/>
</dbReference>
<dbReference type="Proteomes" id="UP000766336">
    <property type="component" value="Unassembled WGS sequence"/>
</dbReference>
<feature type="domain" description="AlgX/AlgJ SGNH hydrolase-like" evidence="7">
    <location>
        <begin position="93"/>
        <end position="353"/>
    </location>
</feature>
<keyword evidence="5" id="KW-0574">Periplasm</keyword>
<evidence type="ECO:0000256" key="4">
    <source>
        <dbReference type="ARBA" id="ARBA00022729"/>
    </source>
</evidence>
<accession>A0ABS5Q8A5</accession>
<organism evidence="8 9">
    <name type="scientific">Roseococcus pinisoli</name>
    <dbReference type="NCBI Taxonomy" id="2835040"/>
    <lineage>
        <taxon>Bacteria</taxon>
        <taxon>Pseudomonadati</taxon>
        <taxon>Pseudomonadota</taxon>
        <taxon>Alphaproteobacteria</taxon>
        <taxon>Acetobacterales</taxon>
        <taxon>Roseomonadaceae</taxon>
        <taxon>Roseococcus</taxon>
    </lineage>
</organism>
<evidence type="ECO:0000256" key="3">
    <source>
        <dbReference type="ARBA" id="ARBA00022679"/>
    </source>
</evidence>
<protein>
    <submittedName>
        <fullName evidence="8">Cell division protein FtsQ</fullName>
    </submittedName>
</protein>
<comment type="caution">
    <text evidence="8">The sequence shown here is derived from an EMBL/GenBank/DDBJ whole genome shotgun (WGS) entry which is preliminary data.</text>
</comment>
<keyword evidence="4" id="KW-0732">Signal</keyword>
<evidence type="ECO:0000313" key="9">
    <source>
        <dbReference type="Proteomes" id="UP000766336"/>
    </source>
</evidence>
<evidence type="ECO:0000256" key="1">
    <source>
        <dbReference type="ARBA" id="ARBA00004418"/>
    </source>
</evidence>
<keyword evidence="3" id="KW-0808">Transferase</keyword>
<keyword evidence="9" id="KW-1185">Reference proteome</keyword>
<dbReference type="EMBL" id="JAHCDA010000001">
    <property type="protein sequence ID" value="MBS7809924.1"/>
    <property type="molecule type" value="Genomic_DNA"/>
</dbReference>
<gene>
    <name evidence="8" type="ORF">KHU32_03180</name>
</gene>
<comment type="subcellular location">
    <subcellularLocation>
        <location evidence="1">Periplasm</location>
    </subcellularLocation>
</comment>
<dbReference type="InterPro" id="IPR031811">
    <property type="entry name" value="ALGX/ALGJ_SGNH-like"/>
</dbReference>
<evidence type="ECO:0000256" key="2">
    <source>
        <dbReference type="ARBA" id="ARBA00005182"/>
    </source>
</evidence>
<evidence type="ECO:0000256" key="6">
    <source>
        <dbReference type="ARBA" id="ARBA00022841"/>
    </source>
</evidence>
<proteinExistence type="predicted"/>
<reference evidence="8 9" key="1">
    <citation type="submission" date="2021-05" db="EMBL/GenBank/DDBJ databases">
        <title>Roseococcus sp. XZZS9, whole genome shotgun sequencing project.</title>
        <authorList>
            <person name="Zhao G."/>
            <person name="Shen L."/>
        </authorList>
    </citation>
    <scope>NUCLEOTIDE SEQUENCE [LARGE SCALE GENOMIC DNA]</scope>
    <source>
        <strain evidence="8 9">XZZS9</strain>
    </source>
</reference>